<dbReference type="STRING" id="1888891.DSOL_3572"/>
<dbReference type="RefSeq" id="WP_075366032.1">
    <property type="nucleotide sequence ID" value="NZ_MLBF01000033.1"/>
</dbReference>
<keyword evidence="1" id="KW-0808">Transferase</keyword>
<dbReference type="Proteomes" id="UP000186102">
    <property type="component" value="Unassembled WGS sequence"/>
</dbReference>
<protein>
    <submittedName>
        <fullName evidence="1">4-alpha-glucanotransferase (Amylomaltase)</fullName>
    </submittedName>
</protein>
<comment type="caution">
    <text evidence="1">The sequence shown here is derived from an EMBL/GenBank/DDBJ whole genome shotgun (WGS) entry which is preliminary data.</text>
</comment>
<dbReference type="InterPro" id="IPR013783">
    <property type="entry name" value="Ig-like_fold"/>
</dbReference>
<accession>A0A1Q8QQ03</accession>
<name>A0A1Q8QQ03_9FIRM</name>
<dbReference type="GO" id="GO:0016740">
    <property type="term" value="F:transferase activity"/>
    <property type="evidence" value="ECO:0007669"/>
    <property type="project" value="UniProtKB-KW"/>
</dbReference>
<organism evidence="1 2">
    <name type="scientific">Desulfosporosinus metallidurans</name>
    <dbReference type="NCBI Taxonomy" id="1888891"/>
    <lineage>
        <taxon>Bacteria</taxon>
        <taxon>Bacillati</taxon>
        <taxon>Bacillota</taxon>
        <taxon>Clostridia</taxon>
        <taxon>Eubacteriales</taxon>
        <taxon>Desulfitobacteriaceae</taxon>
        <taxon>Desulfosporosinus</taxon>
    </lineage>
</organism>
<sequence length="75" mass="8675">MVFNAYHNSHDVFYREPFGAVTCGQKILFRLETFSTVPVETCFLRLWVKNQEVLIPLQLILDGVFSHTGSDDQVR</sequence>
<evidence type="ECO:0000313" key="1">
    <source>
        <dbReference type="EMBL" id="OLN29396.1"/>
    </source>
</evidence>
<reference evidence="1 2" key="1">
    <citation type="submission" date="2016-09" db="EMBL/GenBank/DDBJ databases">
        <title>Complete genome of Desulfosporosinus sp. OL.</title>
        <authorList>
            <person name="Mardanov A."/>
            <person name="Beletsky A."/>
            <person name="Panova A."/>
            <person name="Karnachuk O."/>
            <person name="Ravin N."/>
        </authorList>
    </citation>
    <scope>NUCLEOTIDE SEQUENCE [LARGE SCALE GENOMIC DNA]</scope>
    <source>
        <strain evidence="1 2">OL</strain>
    </source>
</reference>
<evidence type="ECO:0000313" key="2">
    <source>
        <dbReference type="Proteomes" id="UP000186102"/>
    </source>
</evidence>
<keyword evidence="2" id="KW-1185">Reference proteome</keyword>
<dbReference type="AlphaFoldDB" id="A0A1Q8QQ03"/>
<gene>
    <name evidence="1" type="ORF">DSOL_3572</name>
</gene>
<dbReference type="EMBL" id="MLBF01000033">
    <property type="protein sequence ID" value="OLN29396.1"/>
    <property type="molecule type" value="Genomic_DNA"/>
</dbReference>
<dbReference type="Gene3D" id="2.60.40.10">
    <property type="entry name" value="Immunoglobulins"/>
    <property type="match status" value="1"/>
</dbReference>
<proteinExistence type="predicted"/>